<reference evidence="4" key="1">
    <citation type="submission" date="2024-02" db="EMBL/GenBank/DDBJ databases">
        <authorList>
            <consortium name="ELIXIR-Norway"/>
            <consortium name="Elixir Norway"/>
        </authorList>
    </citation>
    <scope>NUCLEOTIDE SEQUENCE</scope>
</reference>
<keyword evidence="5" id="KW-1185">Reference proteome</keyword>
<evidence type="ECO:0000313" key="5">
    <source>
        <dbReference type="Proteomes" id="UP001497512"/>
    </source>
</evidence>
<protein>
    <recommendedName>
        <fullName evidence="3">CTLH domain-containing protein</fullName>
    </recommendedName>
</protein>
<dbReference type="PROSITE" id="PS50896">
    <property type="entry name" value="LISH"/>
    <property type="match status" value="1"/>
</dbReference>
<dbReference type="PROSITE" id="PS50897">
    <property type="entry name" value="CTLH"/>
    <property type="match status" value="1"/>
</dbReference>
<keyword evidence="1" id="KW-0853">WD repeat</keyword>
<evidence type="ECO:0000259" key="3">
    <source>
        <dbReference type="PROSITE" id="PS50897"/>
    </source>
</evidence>
<evidence type="ECO:0000256" key="2">
    <source>
        <dbReference type="ARBA" id="ARBA00022737"/>
    </source>
</evidence>
<accession>A0ABP0TE42</accession>
<dbReference type="Proteomes" id="UP001497512">
    <property type="component" value="Chromosome 10"/>
</dbReference>
<keyword evidence="2" id="KW-0677">Repeat</keyword>
<organism evidence="4 5">
    <name type="scientific">Sphagnum troendelagicum</name>
    <dbReference type="NCBI Taxonomy" id="128251"/>
    <lineage>
        <taxon>Eukaryota</taxon>
        <taxon>Viridiplantae</taxon>
        <taxon>Streptophyta</taxon>
        <taxon>Embryophyta</taxon>
        <taxon>Bryophyta</taxon>
        <taxon>Sphagnophytina</taxon>
        <taxon>Sphagnopsida</taxon>
        <taxon>Sphagnales</taxon>
        <taxon>Sphagnaceae</taxon>
        <taxon>Sphagnum</taxon>
    </lineage>
</organism>
<name>A0ABP0TE42_9BRYO</name>
<proteinExistence type="predicted"/>
<dbReference type="EMBL" id="OZ019902">
    <property type="protein sequence ID" value="CAK9193912.1"/>
    <property type="molecule type" value="Genomic_DNA"/>
</dbReference>
<sequence length="309" mass="34008">MGRDSSDCGLPPSKRLKLSKLSPTNLLEGFPTGAVGAGSGAPMARALPANEVETLGSRGQIRKVEFVRIITQALFSLGYQQAGAVLEQESGIVLQSPVVTEFQQDILAGQWDKSLATLHMIGPIDEETLKSASFLILQQKFLEFLDCGETTAALKTLRTEISPLDINTQRVHQLASFIVCPSRDILLDKAEWRGAGEDSRIYLLEELQQLLPPSVMLPEKRLEHLVEQALDLQRDACVFHNSLDHALSLYADHQCSRDQIPTQSLQITGWQTLTLRVLQWKACLGSAIRSVLTVLLGTPAKSVDNERSQ</sequence>
<dbReference type="PANTHER" id="PTHR22838:SF0">
    <property type="entry name" value="WD REPEAT-CONTAINING PROTEIN 26"/>
    <property type="match status" value="1"/>
</dbReference>
<feature type="domain" description="CTLH" evidence="3">
    <location>
        <begin position="101"/>
        <end position="152"/>
    </location>
</feature>
<dbReference type="PANTHER" id="PTHR22838">
    <property type="entry name" value="WD REPEAT PROTEIN 26-RELATED"/>
    <property type="match status" value="1"/>
</dbReference>
<dbReference type="InterPro" id="IPR051350">
    <property type="entry name" value="WD_repeat-ST_regulator"/>
</dbReference>
<dbReference type="SMART" id="SM00668">
    <property type="entry name" value="CTLH"/>
    <property type="match status" value="1"/>
</dbReference>
<dbReference type="Pfam" id="PF23627">
    <property type="entry name" value="LisH_WDR26"/>
    <property type="match status" value="1"/>
</dbReference>
<dbReference type="InterPro" id="IPR006594">
    <property type="entry name" value="LisH"/>
</dbReference>
<evidence type="ECO:0000313" key="4">
    <source>
        <dbReference type="EMBL" id="CAK9193912.1"/>
    </source>
</evidence>
<gene>
    <name evidence="4" type="ORF">CSSPTR1EN2_LOCUS2263</name>
</gene>
<evidence type="ECO:0000256" key="1">
    <source>
        <dbReference type="ARBA" id="ARBA00022574"/>
    </source>
</evidence>
<dbReference type="InterPro" id="IPR006595">
    <property type="entry name" value="CTLH_C"/>
</dbReference>